<dbReference type="AlphaFoldDB" id="A0A7U3V0N8"/>
<gene>
    <name evidence="6" type="ORF">RVR_9809</name>
</gene>
<dbReference type="InterPro" id="IPR036390">
    <property type="entry name" value="WH_DNA-bd_sf"/>
</dbReference>
<sequence length="149" mass="15842">MPAQDAAAIEIHRVCARFHAAIELIGGRWTGAILRAVFTGQHRFAHIRAAVPGLSDTMLAQRLRTLEESGLLERRAGAGGQSAAEYHLTDKGRELDPVLEAVIAWSHRWIPLPPDPAAPLAPSDPPAPSDARPSSVPPGPPVPPVPPAF</sequence>
<feature type="compositionally biased region" description="Pro residues" evidence="4">
    <location>
        <begin position="135"/>
        <end position="149"/>
    </location>
</feature>
<feature type="compositionally biased region" description="Pro residues" evidence="4">
    <location>
        <begin position="114"/>
        <end position="128"/>
    </location>
</feature>
<dbReference type="RefSeq" id="WP_202237944.1">
    <property type="nucleotide sequence ID" value="NZ_AP018365.1"/>
</dbReference>
<name>A0A7U3V0N8_9ACTN</name>
<evidence type="ECO:0000313" key="7">
    <source>
        <dbReference type="Proteomes" id="UP000595703"/>
    </source>
</evidence>
<dbReference type="PANTHER" id="PTHR33204">
    <property type="entry name" value="TRANSCRIPTIONAL REGULATOR, MARR FAMILY"/>
    <property type="match status" value="1"/>
</dbReference>
<keyword evidence="3" id="KW-0804">Transcription</keyword>
<dbReference type="Proteomes" id="UP000595703">
    <property type="component" value="Chromosome"/>
</dbReference>
<reference evidence="6 7" key="2">
    <citation type="journal article" date="2011" name="J. Antibiot.">
        <title>Furaquinocins I and J: novel polyketide isoprenoid hybrid compounds from Streptomyces reveromyceticus SN-593.</title>
        <authorList>
            <person name="Panthee S."/>
            <person name="Takahashi S."/>
            <person name="Takagi H."/>
            <person name="Nogawa T."/>
            <person name="Oowada E."/>
            <person name="Uramoto M."/>
            <person name="Osada H."/>
        </authorList>
    </citation>
    <scope>NUCLEOTIDE SEQUENCE [LARGE SCALE GENOMIC DNA]</scope>
    <source>
        <strain evidence="6 7">SN-593</strain>
    </source>
</reference>
<protein>
    <submittedName>
        <fullName evidence="6">Putative transcriptional regulator</fullName>
    </submittedName>
</protein>
<evidence type="ECO:0000259" key="5">
    <source>
        <dbReference type="PROSITE" id="PS51118"/>
    </source>
</evidence>
<dbReference type="GO" id="GO:0003677">
    <property type="term" value="F:DNA binding"/>
    <property type="evidence" value="ECO:0007669"/>
    <property type="project" value="UniProtKB-KW"/>
</dbReference>
<evidence type="ECO:0000256" key="2">
    <source>
        <dbReference type="ARBA" id="ARBA00023125"/>
    </source>
</evidence>
<reference evidence="6 7" key="4">
    <citation type="journal article" date="2020" name="Sci. Rep.">
        <title>beta-carboline chemical signals induce reveromycin production through a LuxR family regulator in Streptomyces sp. SN-593.</title>
        <authorList>
            <person name="Panthee S."/>
            <person name="Kito N."/>
            <person name="Hayashi T."/>
            <person name="Shimizu T."/>
            <person name="Ishikawa J."/>
            <person name="Hamamoto H."/>
            <person name="Osada H."/>
            <person name="Takahashi S."/>
        </authorList>
    </citation>
    <scope>NUCLEOTIDE SEQUENCE [LARGE SCALE GENOMIC DNA]</scope>
    <source>
        <strain evidence="6 7">SN-593</strain>
    </source>
</reference>
<dbReference type="EMBL" id="AP018365">
    <property type="protein sequence ID" value="BBB02092.1"/>
    <property type="molecule type" value="Genomic_DNA"/>
</dbReference>
<reference evidence="6 7" key="3">
    <citation type="journal article" date="2011" name="Nat. Chem. Biol.">
        <title>Reveromycin A biosynthesis uses RevG and RevJ for stereospecific spiroacetal formation.</title>
        <authorList>
            <person name="Takahashi S."/>
            <person name="Toyoda A."/>
            <person name="Sekiyama Y."/>
            <person name="Takagi H."/>
            <person name="Nogawa T."/>
            <person name="Uramoto M."/>
            <person name="Suzuki R."/>
            <person name="Koshino H."/>
            <person name="Kumano T."/>
            <person name="Panthee S."/>
            <person name="Dairi T."/>
            <person name="Ishikawa J."/>
            <person name="Ikeda H."/>
            <person name="Sakaki Y."/>
            <person name="Osada H."/>
        </authorList>
    </citation>
    <scope>NUCLEOTIDE SEQUENCE [LARGE SCALE GENOMIC DNA]</scope>
    <source>
        <strain evidence="6 7">SN-593</strain>
    </source>
</reference>
<dbReference type="Gene3D" id="1.10.10.10">
    <property type="entry name" value="Winged helix-like DNA-binding domain superfamily/Winged helix DNA-binding domain"/>
    <property type="match status" value="1"/>
</dbReference>
<feature type="region of interest" description="Disordered" evidence="4">
    <location>
        <begin position="114"/>
        <end position="149"/>
    </location>
</feature>
<proteinExistence type="predicted"/>
<organism evidence="6 7">
    <name type="scientific">Actinacidiphila reveromycinica</name>
    <dbReference type="NCBI Taxonomy" id="659352"/>
    <lineage>
        <taxon>Bacteria</taxon>
        <taxon>Bacillati</taxon>
        <taxon>Actinomycetota</taxon>
        <taxon>Actinomycetes</taxon>
        <taxon>Kitasatosporales</taxon>
        <taxon>Streptomycetaceae</taxon>
        <taxon>Actinacidiphila</taxon>
    </lineage>
</organism>
<accession>A0A7U3V0N8</accession>
<dbReference type="InterPro" id="IPR036388">
    <property type="entry name" value="WH-like_DNA-bd_sf"/>
</dbReference>
<evidence type="ECO:0000256" key="4">
    <source>
        <dbReference type="SAM" id="MobiDB-lite"/>
    </source>
</evidence>
<dbReference type="PROSITE" id="PS51118">
    <property type="entry name" value="HTH_HXLR"/>
    <property type="match status" value="1"/>
</dbReference>
<dbReference type="InterPro" id="IPR002577">
    <property type="entry name" value="HTH_HxlR"/>
</dbReference>
<evidence type="ECO:0000256" key="1">
    <source>
        <dbReference type="ARBA" id="ARBA00023015"/>
    </source>
</evidence>
<keyword evidence="7" id="KW-1185">Reference proteome</keyword>
<evidence type="ECO:0000313" key="6">
    <source>
        <dbReference type="EMBL" id="BBB02092.1"/>
    </source>
</evidence>
<dbReference type="SUPFAM" id="SSF46785">
    <property type="entry name" value="Winged helix' DNA-binding domain"/>
    <property type="match status" value="1"/>
</dbReference>
<reference evidence="6 7" key="1">
    <citation type="journal article" date="2010" name="J. Bacteriol.">
        <title>Biochemical characterization of a novel indole prenyltransferase from Streptomyces sp. SN-593.</title>
        <authorList>
            <person name="Takahashi S."/>
            <person name="Takagi H."/>
            <person name="Toyoda A."/>
            <person name="Uramoto M."/>
            <person name="Nogawa T."/>
            <person name="Ueki M."/>
            <person name="Sakaki Y."/>
            <person name="Osada H."/>
        </authorList>
    </citation>
    <scope>NUCLEOTIDE SEQUENCE [LARGE SCALE GENOMIC DNA]</scope>
    <source>
        <strain evidence="6 7">SN-593</strain>
    </source>
</reference>
<dbReference type="Pfam" id="PF01638">
    <property type="entry name" value="HxlR"/>
    <property type="match status" value="1"/>
</dbReference>
<feature type="domain" description="HTH hxlR-type" evidence="5">
    <location>
        <begin position="15"/>
        <end position="114"/>
    </location>
</feature>
<evidence type="ECO:0000256" key="3">
    <source>
        <dbReference type="ARBA" id="ARBA00023163"/>
    </source>
</evidence>
<dbReference type="KEGG" id="arev:RVR_9809"/>
<dbReference type="PANTHER" id="PTHR33204:SF18">
    <property type="entry name" value="TRANSCRIPTIONAL REGULATORY PROTEIN"/>
    <property type="match status" value="1"/>
</dbReference>
<keyword evidence="1" id="KW-0805">Transcription regulation</keyword>
<keyword evidence="2" id="KW-0238">DNA-binding</keyword>